<proteinExistence type="predicted"/>
<reference evidence="2" key="1">
    <citation type="submission" date="2022-11" db="UniProtKB">
        <authorList>
            <consortium name="WormBaseParasite"/>
        </authorList>
    </citation>
    <scope>IDENTIFICATION</scope>
</reference>
<evidence type="ECO:0000313" key="2">
    <source>
        <dbReference type="WBParaSite" id="ES5_v2.g17434.t1"/>
    </source>
</evidence>
<accession>A0AC34FJ69</accession>
<name>A0AC34FJ69_9BILA</name>
<organism evidence="1 2">
    <name type="scientific">Panagrolaimus sp. ES5</name>
    <dbReference type="NCBI Taxonomy" id="591445"/>
    <lineage>
        <taxon>Eukaryota</taxon>
        <taxon>Metazoa</taxon>
        <taxon>Ecdysozoa</taxon>
        <taxon>Nematoda</taxon>
        <taxon>Chromadorea</taxon>
        <taxon>Rhabditida</taxon>
        <taxon>Tylenchina</taxon>
        <taxon>Panagrolaimomorpha</taxon>
        <taxon>Panagrolaimoidea</taxon>
        <taxon>Panagrolaimidae</taxon>
        <taxon>Panagrolaimus</taxon>
    </lineage>
</organism>
<protein>
    <submittedName>
        <fullName evidence="2">Sphingomyelin phosphodiesterase</fullName>
    </submittedName>
</protein>
<dbReference type="Proteomes" id="UP000887579">
    <property type="component" value="Unplaced"/>
</dbReference>
<evidence type="ECO:0000313" key="1">
    <source>
        <dbReference type="Proteomes" id="UP000887579"/>
    </source>
</evidence>
<dbReference type="WBParaSite" id="ES5_v2.g17434.t1">
    <property type="protein sequence ID" value="ES5_v2.g17434.t1"/>
    <property type="gene ID" value="ES5_v2.g17434"/>
</dbReference>
<sequence length="589" mass="66211">MKLFGISLIFLIFLYGSFAAPLEHKLDSTQCTTCNLIVEVAHDLLGDDALDDCIVDFVSFVCTALHIEDHFVCKGMVGDFKDTFIYVVNELIVEPKEICGLLLKGCDGGFDPYNATWFLPMPGVKPPHKDPAPIPAGKPTLRVLHLSDLHVDNDYIIGSEAKCGEPLCCRPPKDTNEAFVQKADIAVPAGKWGTVGDCDAPYWLLEDMMKNIAANHKDIDYILISGDLESHADWDYSKEGHMAKVQNISDVFKKFLPGKPAYFAIGNHEGVPIDNFGPHFTPAKFHMDWLYGKMADEWQDWVPADQKNQVIYYLFINQTDPDGTMTWFLEQLEDAERNGDKVHVVAHIPGGGGEALEGWAINYYNAVNRFEDTIVAQFFGHTHSEEYNVVYEDPENAQSRPTGVIYSAPSVTTYSDFNPAYRIYTIDGNYQGSSFRVIDFVEYFLNLTVANANPDAPTKWETLYSSAKSEYGLSEISAAEWNNLIGRMLNDDTLFAKYRKNKYRRSGMTCGQQCKLDDLCSIRQAHHSDKLCSDLQKIAVEQGEKLTMRNDLLSNKMKSSTNVFAKTKEEALNLIKKNTVLPSHDKCKI</sequence>